<feature type="transmembrane region" description="Helical" evidence="1">
    <location>
        <begin position="861"/>
        <end position="882"/>
    </location>
</feature>
<feature type="transmembrane region" description="Helical" evidence="1">
    <location>
        <begin position="634"/>
        <end position="654"/>
    </location>
</feature>
<feature type="transmembrane region" description="Helical" evidence="1">
    <location>
        <begin position="192"/>
        <end position="210"/>
    </location>
</feature>
<protein>
    <recommendedName>
        <fullName evidence="4">Glycosyltransferase RgtA/B/C/D-like domain-containing protein</fullName>
    </recommendedName>
</protein>
<sequence>MKKVFVWCKDNIFFLFTLLLLAFIPLYPKLPLVDVVNVWVYIRLEDFVVLFILLWWMVSVGRKPRLLDTHLTLPILVFWCVGALTTIHGILLVFPGLADVFPNVALLSYLRRIEYMSLFFIGYTGMKGKQFFTPFITVLTVSFGLVLVYGIGQRYLGFPAFLTMNEEFAKGMAIQLSPMSRVSSTFAGHYDLAAYLVLILSIMASFVFGYRHWFVKTMFFGIVAAGLAVLFMTVSRISLFALFVSLGLVAFMHRRKVVMLLIPVLLMIVGVFFVLSPSLLARYGNTIKEVDVLVDTKTGEPIAHVSEAPKEYFEQKVVKQEYFANIASVFTSSPSASIIMPYSYIPARVVLLREPDAPTGEDLPQGTGYINLSLSPVVRRVQNFYFERKPDPKTGQAYVTIINGDYLVKRAAAYDLSFTTRFQGEWPKAIAAFRRNVLFGSGYGSVSLAVDNSYLRMLGEVGALGFVSFFAIFIVFWLYIQKVLPAIDSRPVKSFVIGVLSGIAGLFVNAVFIDVFEASKVAFILWLLMGVTAALAYASKNIAFDYLQELKKVAISPWAVIVYLGVATTLLYSLMTRNYFVGDDFTWFRWVINRDQSLPATIWGYFTRADGFFYRPGAKLYFALMYSGFWLNQSAYHIVSILLHFVVSVLVFLLTKKIAKSTFLSAVAGLLFLILSGSLEAVFWISATGFLFTTCLSLMGLLWYIEWEETKKRAPFISALLCSLVAPLFHELGIVTPLLFLVYRWTMIEAVSVRKLFADTRRRILLIPISLYLLARFAAGSHWLSGDYNYNLFKLPFNAIGNALGYISLTLFGPFSLPVYQGVRAFLREHTAIAIALGAVIAGVIILVYRKRISHCEKKEMSGFLFGAWFFLVALLPFLGLGNISSRYSYLASIGILILFVLFLKKFAVFLGHIRRDIAVVGTILFLSIFSLIHIVQLQQAHGDWYEAGETVKRFIISVDGQYSDSWANDPLQLHFVDLPIRHGNAWVLPVGIVDALWLVYRNPNMHIYTWPTVEQAFSATQPGSLTQKIFVFDDTGKVTQVHHPVTVQ</sequence>
<feature type="transmembrane region" description="Helical" evidence="1">
    <location>
        <begin position="984"/>
        <end position="1001"/>
    </location>
</feature>
<gene>
    <name evidence="2" type="ORF">A2363_04815</name>
</gene>
<feature type="transmembrane region" description="Helical" evidence="1">
    <location>
        <begin position="40"/>
        <end position="59"/>
    </location>
</feature>
<evidence type="ECO:0000256" key="1">
    <source>
        <dbReference type="SAM" id="Phobius"/>
    </source>
</evidence>
<feature type="transmembrane region" description="Helical" evidence="1">
    <location>
        <begin position="918"/>
        <end position="936"/>
    </location>
</feature>
<feature type="transmembrane region" description="Helical" evidence="1">
    <location>
        <begin position="131"/>
        <end position="152"/>
    </location>
</feature>
<dbReference type="PANTHER" id="PTHR37422">
    <property type="entry name" value="TEICHURONIC ACID BIOSYNTHESIS PROTEIN TUAE"/>
    <property type="match status" value="1"/>
</dbReference>
<feature type="transmembrane region" description="Helical" evidence="1">
    <location>
        <begin position="518"/>
        <end position="538"/>
    </location>
</feature>
<comment type="caution">
    <text evidence="2">The sequence shown here is derived from an EMBL/GenBank/DDBJ whole genome shotgun (WGS) entry which is preliminary data.</text>
</comment>
<keyword evidence="1" id="KW-0812">Transmembrane</keyword>
<feature type="transmembrane region" description="Helical" evidence="1">
    <location>
        <begin position="558"/>
        <end position="575"/>
    </location>
</feature>
<feature type="transmembrane region" description="Helical" evidence="1">
    <location>
        <begin position="222"/>
        <end position="251"/>
    </location>
</feature>
<dbReference type="PANTHER" id="PTHR37422:SF13">
    <property type="entry name" value="LIPOPOLYSACCHARIDE BIOSYNTHESIS PROTEIN PA4999-RELATED"/>
    <property type="match status" value="1"/>
</dbReference>
<feature type="transmembrane region" description="Helical" evidence="1">
    <location>
        <begin position="797"/>
        <end position="820"/>
    </location>
</feature>
<feature type="transmembrane region" description="Helical" evidence="1">
    <location>
        <begin position="661"/>
        <end position="677"/>
    </location>
</feature>
<feature type="transmembrane region" description="Helical" evidence="1">
    <location>
        <begin position="257"/>
        <end position="275"/>
    </location>
</feature>
<dbReference type="STRING" id="1798401.A2363_04815"/>
<dbReference type="AlphaFoldDB" id="A0A1F6BCF5"/>
<reference evidence="2 3" key="1">
    <citation type="journal article" date="2016" name="Nat. Commun.">
        <title>Thousands of microbial genomes shed light on interconnected biogeochemical processes in an aquifer system.</title>
        <authorList>
            <person name="Anantharaman K."/>
            <person name="Brown C.T."/>
            <person name="Hug L.A."/>
            <person name="Sharon I."/>
            <person name="Castelle C.J."/>
            <person name="Probst A.J."/>
            <person name="Thomas B.C."/>
            <person name="Singh A."/>
            <person name="Wilkins M.J."/>
            <person name="Karaoz U."/>
            <person name="Brodie E.L."/>
            <person name="Williams K.H."/>
            <person name="Hubbard S.S."/>
            <person name="Banfield J.F."/>
        </authorList>
    </citation>
    <scope>NUCLEOTIDE SEQUENCE [LARGE SCALE GENOMIC DNA]</scope>
</reference>
<keyword evidence="1" id="KW-0472">Membrane</keyword>
<feature type="transmembrane region" description="Helical" evidence="1">
    <location>
        <begin position="763"/>
        <end position="785"/>
    </location>
</feature>
<feature type="transmembrane region" description="Helical" evidence="1">
    <location>
        <begin position="106"/>
        <end position="124"/>
    </location>
</feature>
<feature type="transmembrane region" description="Helical" evidence="1">
    <location>
        <begin position="832"/>
        <end position="849"/>
    </location>
</feature>
<feature type="transmembrane region" description="Helical" evidence="1">
    <location>
        <begin position="683"/>
        <end position="705"/>
    </location>
</feature>
<evidence type="ECO:0008006" key="4">
    <source>
        <dbReference type="Google" id="ProtNLM"/>
    </source>
</evidence>
<evidence type="ECO:0000313" key="3">
    <source>
        <dbReference type="Proteomes" id="UP000176186"/>
    </source>
</evidence>
<feature type="transmembrane region" description="Helical" evidence="1">
    <location>
        <begin position="461"/>
        <end position="480"/>
    </location>
</feature>
<feature type="transmembrane region" description="Helical" evidence="1">
    <location>
        <begin position="71"/>
        <end position="94"/>
    </location>
</feature>
<dbReference type="InterPro" id="IPR051533">
    <property type="entry name" value="WaaL-like"/>
</dbReference>
<dbReference type="Proteomes" id="UP000176186">
    <property type="component" value="Unassembled WGS sequence"/>
</dbReference>
<feature type="transmembrane region" description="Helical" evidence="1">
    <location>
        <begin position="888"/>
        <end position="911"/>
    </location>
</feature>
<keyword evidence="1" id="KW-1133">Transmembrane helix</keyword>
<name>A0A1F6BCF5_9BACT</name>
<accession>A0A1F6BCF5</accession>
<organism evidence="2 3">
    <name type="scientific">Candidatus Gottesmanbacteria bacterium RIFOXYB1_FULL_47_11</name>
    <dbReference type="NCBI Taxonomy" id="1798401"/>
    <lineage>
        <taxon>Bacteria</taxon>
        <taxon>Candidatus Gottesmaniibacteriota</taxon>
    </lineage>
</organism>
<proteinExistence type="predicted"/>
<feature type="transmembrane region" description="Helical" evidence="1">
    <location>
        <begin position="12"/>
        <end position="28"/>
    </location>
</feature>
<dbReference type="EMBL" id="MFKE01000028">
    <property type="protein sequence ID" value="OGG34493.1"/>
    <property type="molecule type" value="Genomic_DNA"/>
</dbReference>
<evidence type="ECO:0000313" key="2">
    <source>
        <dbReference type="EMBL" id="OGG34493.1"/>
    </source>
</evidence>
<feature type="transmembrane region" description="Helical" evidence="1">
    <location>
        <begin position="492"/>
        <end position="512"/>
    </location>
</feature>
<feature type="transmembrane region" description="Helical" evidence="1">
    <location>
        <begin position="717"/>
        <end position="743"/>
    </location>
</feature>